<dbReference type="InterPro" id="IPR011545">
    <property type="entry name" value="DEAD/DEAH_box_helicase_dom"/>
</dbReference>
<evidence type="ECO:0000259" key="4">
    <source>
        <dbReference type="PROSITE" id="PS51194"/>
    </source>
</evidence>
<dbReference type="PANTHER" id="PTHR47957:SF3">
    <property type="entry name" value="ATP-DEPENDENT HELICASE HRQ1"/>
    <property type="match status" value="1"/>
</dbReference>
<evidence type="ECO:0000259" key="3">
    <source>
        <dbReference type="PROSITE" id="PS51192"/>
    </source>
</evidence>
<dbReference type="PANTHER" id="PTHR47957">
    <property type="entry name" value="ATP-DEPENDENT HELICASE HRQ1"/>
    <property type="match status" value="1"/>
</dbReference>
<dbReference type="PROSITE" id="PS51192">
    <property type="entry name" value="HELICASE_ATP_BIND_1"/>
    <property type="match status" value="1"/>
</dbReference>
<dbReference type="SMART" id="SM00487">
    <property type="entry name" value="DEXDc"/>
    <property type="match status" value="1"/>
</dbReference>
<dbReference type="Pfam" id="PF00271">
    <property type="entry name" value="Helicase_C"/>
    <property type="match status" value="1"/>
</dbReference>
<dbReference type="InterPro" id="IPR001650">
    <property type="entry name" value="Helicase_C-like"/>
</dbReference>
<evidence type="ECO:0000313" key="5">
    <source>
        <dbReference type="EMBL" id="MBX7487684.1"/>
    </source>
</evidence>
<evidence type="ECO:0000256" key="2">
    <source>
        <dbReference type="ARBA" id="ARBA00022840"/>
    </source>
</evidence>
<evidence type="ECO:0000313" key="6">
    <source>
        <dbReference type="Proteomes" id="UP000776651"/>
    </source>
</evidence>
<reference evidence="5 6" key="1">
    <citation type="submission" date="2021-08" db="EMBL/GenBank/DDBJ databases">
        <title>Comparative Genomics Analysis of the Genus Qipengyuania Reveals Extensive Genetic Diversity and Metabolic Versatility, Including the Description of Fifteen Novel Species.</title>
        <authorList>
            <person name="Liu Y."/>
        </authorList>
    </citation>
    <scope>NUCLEOTIDE SEQUENCE [LARGE SCALE GENOMIC DNA]</scope>
    <source>
        <strain evidence="5 6">GH25</strain>
    </source>
</reference>
<name>A0ABS7JGJ8_9SPHN</name>
<organism evidence="5 6">
    <name type="scientific">Qipengyuania pacifica</name>
    <dbReference type="NCBI Taxonomy" id="2860199"/>
    <lineage>
        <taxon>Bacteria</taxon>
        <taxon>Pseudomonadati</taxon>
        <taxon>Pseudomonadota</taxon>
        <taxon>Alphaproteobacteria</taxon>
        <taxon>Sphingomonadales</taxon>
        <taxon>Erythrobacteraceae</taxon>
        <taxon>Qipengyuania</taxon>
    </lineage>
</organism>
<keyword evidence="1" id="KW-0547">Nucleotide-binding</keyword>
<proteinExistence type="predicted"/>
<dbReference type="SMART" id="SM00490">
    <property type="entry name" value="HELICc"/>
    <property type="match status" value="1"/>
</dbReference>
<keyword evidence="5" id="KW-0378">Hydrolase</keyword>
<keyword evidence="2" id="KW-0067">ATP-binding</keyword>
<feature type="domain" description="Helicase C-terminal" evidence="4">
    <location>
        <begin position="1037"/>
        <end position="1229"/>
    </location>
</feature>
<feature type="domain" description="Helicase ATP-binding" evidence="3">
    <location>
        <begin position="94"/>
        <end position="391"/>
    </location>
</feature>
<keyword evidence="5" id="KW-0347">Helicase</keyword>
<dbReference type="PROSITE" id="PS51194">
    <property type="entry name" value="HELICASE_CTER"/>
    <property type="match status" value="1"/>
</dbReference>
<dbReference type="InterPro" id="IPR014001">
    <property type="entry name" value="Helicase_ATP-bd"/>
</dbReference>
<sequence>MRDAYKRYYDSAFWMRDPGIMRERDEILALPGVMAQEALLEAVPVYPSVKAIEDACREAGLSDFTARHLGPVVFGNESIKLRDHQARSLVMAHKGTTEGHRNVIVTSGTGSGKTESFLLPLLAGLLEERRQGAGNGALHRWWEKGLEGKQPTWKPMRDGLSGGPHAAVRALVLYPTNALVEDQVSRLRQAAIRAREIHELPLFYFGRYTGATPGGTFFPQGSLNANGKNKVNEVAAEIKKIAREARSLRKVVADGGKSGNDLVEAVSQFQDPECGELLTRWDMIATPPDILITNTSMLNIMLMRDVEDPIFDQTKAWLEADSSNVFSLVVDELHGYRGTQGTEVALVVRNLLDRLGLEPGSPQLRCIGTSASLDGDTGEAYLEEFFGVPRQTFTILKGTPSTYEAKLPLSGEVLTKLETTTRQGEATVEGLQAALEGISPRETLAAACNVAGKDVSGHVRPTRLNRLKEVLLGNAASDAAFEGFLAAAKAEQGDEATKWESPLPTFRSHMFLRQVQGIWACSNPGCDQVHEDYRTPGRKIGKLFQAPAMKCACGGQVLELLYCYDCGEAYLGGFKVKEPEGFATGPDAAFLESTKPGMAMAPPGMVYERPHEEFRWYWPGGQLPRENRSWTHQGPGKKGQKQFSFALGHLDPLAGFLRPAVPGGDDATGVIFSPAQGVNVAGLPECCPRCGSEQKWRNAKEIEKFYRASVNTPIRGLRTGLNATTQLVADRSAIATSDTVKAEQMIAFTDSRDDAADLAAGLEVHHFRDLVRQLLFKALQPRESITSELLGELVAKARSGTDLSESEAAIVEKAKKLPGNPWQAARLVSGGMAEEAEMAVLAELDASASTSRVAWPTLVTTLVDEMVAMGVNPAGPKVSLAKYPGKDGVDWWRFFLRPKGATWDDLDPETLQRGQANYLGHLSSHVADALFDRAGRDLESMGVAYISIKGQHGAALGLGDDVAEGVLSNVVRILGQRKLYEGGSTRNTTNAPMAVQGYLEKLGRKLGQDPAALEEKIGERLTGIGVLNENWLLKTRNFLELKIELVPRGARPLLRCEGCATATLNNPGLVCTTDYCSSNTFQEITEPGEDYYGWVSREPAHRLVAWELTGQTKPLEKQRERQRLFKGQAYIGHEHPVTHGIDVLSVTTTMEVGVDIGSLKLVMMANMPPQRFNYQQRVGRAGRAGQPFSYALTISRGAAHDDYYFNHPERMTGDVPPQPELDLSRGEILSRVATAELLRRAFRSIEDGPERNPESLHGAFGRVEEWPTYREAIADWLARAPDVDAVVSRLSAFAPLSPDTKTEIAAHLKEHLVTKIDEVVQDSRFIQRELSHRLAVAGLLPMFGFPTQVRTLYSDKKATKVEKVALSDRPLDHAVWAFSPGSEVPKDKQLHVACGFVSKYDSPQGVRNEEDPLGAPLPYSRCVDDECGAITHGSAETCKVCGNPSRDFKLYQPKGFMAHWRALDYDGQRSRGPALPPPVMAFDQVYGDRGCGPLDMAIGTGPVTVVNDNDNHLFEFHAKEPNMVVVNDTALYRDDRIPGDLPGNPISEDPYGAIGAIFTTDVLSFYFDNAQGVGNHGLLESGMPSTTPALASFAEFAKLAIATELDISPDEFRVGRQPIAITDKGKTEQVFLADALENGAGYARWASDPANFSRALSRFYADTSEQWTRPIHAENCDRSCPDCLRSYSNRFSHGLLDWRLALDLAELTLGLPLGTGRWIDGAEVRIASAFAAFCAKSRLEVGVEQHAGLTVIHKDARALVLGHPLWHSALGLVQPVQLEAQDSFRAAHGTESDIRFVDVRHLAIRFPEYLLALKS</sequence>
<dbReference type="Gene3D" id="3.40.50.300">
    <property type="entry name" value="P-loop containing nucleotide triphosphate hydrolases"/>
    <property type="match status" value="2"/>
</dbReference>
<dbReference type="Pfam" id="PF00270">
    <property type="entry name" value="DEAD"/>
    <property type="match status" value="1"/>
</dbReference>
<dbReference type="EMBL" id="JAIGNQ010000001">
    <property type="protein sequence ID" value="MBX7487684.1"/>
    <property type="molecule type" value="Genomic_DNA"/>
</dbReference>
<dbReference type="GO" id="GO:0004386">
    <property type="term" value="F:helicase activity"/>
    <property type="evidence" value="ECO:0007669"/>
    <property type="project" value="UniProtKB-KW"/>
</dbReference>
<dbReference type="Proteomes" id="UP000776651">
    <property type="component" value="Unassembled WGS sequence"/>
</dbReference>
<evidence type="ECO:0000256" key="1">
    <source>
        <dbReference type="ARBA" id="ARBA00022741"/>
    </source>
</evidence>
<dbReference type="InterPro" id="IPR027417">
    <property type="entry name" value="P-loop_NTPase"/>
</dbReference>
<gene>
    <name evidence="5" type="ORF">K3177_04070</name>
</gene>
<dbReference type="SUPFAM" id="SSF52540">
    <property type="entry name" value="P-loop containing nucleoside triphosphate hydrolases"/>
    <property type="match status" value="2"/>
</dbReference>
<protein>
    <submittedName>
        <fullName evidence="5">DEAD/DEAH box helicase</fullName>
    </submittedName>
</protein>
<accession>A0ABS7JGJ8</accession>
<comment type="caution">
    <text evidence="5">The sequence shown here is derived from an EMBL/GenBank/DDBJ whole genome shotgun (WGS) entry which is preliminary data.</text>
</comment>
<keyword evidence="6" id="KW-1185">Reference proteome</keyword>